<accession>A0A9E7KB46</accession>
<reference evidence="1" key="1">
    <citation type="submission" date="2022-05" db="EMBL/GenBank/DDBJ databases">
        <title>The Musa troglodytarum L. genome provides insights into the mechanism of non-climacteric behaviour and enrichment of carotenoids.</title>
        <authorList>
            <person name="Wang J."/>
        </authorList>
    </citation>
    <scope>NUCLEOTIDE SEQUENCE</scope>
    <source>
        <tissue evidence="1">Leaf</tissue>
    </source>
</reference>
<dbReference type="EMBL" id="CP097508">
    <property type="protein sequence ID" value="URE11182.1"/>
    <property type="molecule type" value="Genomic_DNA"/>
</dbReference>
<protein>
    <submittedName>
        <fullName evidence="1">Uncharacterized protein</fullName>
    </submittedName>
</protein>
<dbReference type="AlphaFoldDB" id="A0A9E7KB46"/>
<name>A0A9E7KB46_9LILI</name>
<proteinExistence type="predicted"/>
<dbReference type="Proteomes" id="UP001055439">
    <property type="component" value="Chromosome 6"/>
</dbReference>
<sequence>MQVVVVVEEEEEEGELNVWELTRRVKWPSLTFCAYACRQAGMHLQGE</sequence>
<evidence type="ECO:0000313" key="2">
    <source>
        <dbReference type="Proteomes" id="UP001055439"/>
    </source>
</evidence>
<evidence type="ECO:0000313" key="1">
    <source>
        <dbReference type="EMBL" id="URE11182.1"/>
    </source>
</evidence>
<keyword evidence="2" id="KW-1185">Reference proteome</keyword>
<organism evidence="1 2">
    <name type="scientific">Musa troglodytarum</name>
    <name type="common">fe'i banana</name>
    <dbReference type="NCBI Taxonomy" id="320322"/>
    <lineage>
        <taxon>Eukaryota</taxon>
        <taxon>Viridiplantae</taxon>
        <taxon>Streptophyta</taxon>
        <taxon>Embryophyta</taxon>
        <taxon>Tracheophyta</taxon>
        <taxon>Spermatophyta</taxon>
        <taxon>Magnoliopsida</taxon>
        <taxon>Liliopsida</taxon>
        <taxon>Zingiberales</taxon>
        <taxon>Musaceae</taxon>
        <taxon>Musa</taxon>
    </lineage>
</organism>
<gene>
    <name evidence="1" type="ORF">MUK42_19830</name>
</gene>